<feature type="domain" description="HTH lysR-type" evidence="5">
    <location>
        <begin position="1"/>
        <end position="58"/>
    </location>
</feature>
<dbReference type="Proteomes" id="UP000183975">
    <property type="component" value="Unassembled WGS sequence"/>
</dbReference>
<sequence length="295" mass="33373">MIDAKLTTLLTLIEAQSYTKAAQMLSLTQPAVSQHIRGLEQEYGIKIFLKGTKGMVLTPEGKILEKYARREKALYSNLLNDFEAYRNGVNRFVIGITPSAEENIVPRVIATYCNQYPDTKITILTDTIRNITNKLKAYEVDIAIVEGHIPDKGLTSILLDTDYLCLIVSPDHPFADRKDVSLEEVKKERLIVRPRGAGTRHMFETYLEGCGESLQNFHVILEIDSVSTIKDLVQSNLGVSVIAHSTCISEERSGRLKVIPIVNFQTFREINLVCREDFSQKQLLDELCNIYRTCM</sequence>
<dbReference type="PROSITE" id="PS50931">
    <property type="entry name" value="HTH_LYSR"/>
    <property type="match status" value="1"/>
</dbReference>
<dbReference type="GeneID" id="78176418"/>
<dbReference type="Pfam" id="PF03466">
    <property type="entry name" value="LysR_substrate"/>
    <property type="match status" value="1"/>
</dbReference>
<comment type="similarity">
    <text evidence="1">Belongs to the LysR transcriptional regulatory family.</text>
</comment>
<dbReference type="EMBL" id="FRAH01000051">
    <property type="protein sequence ID" value="SHK88259.1"/>
    <property type="molecule type" value="Genomic_DNA"/>
</dbReference>
<dbReference type="GO" id="GO:0000976">
    <property type="term" value="F:transcription cis-regulatory region binding"/>
    <property type="evidence" value="ECO:0007669"/>
    <property type="project" value="TreeGrafter"/>
</dbReference>
<dbReference type="Pfam" id="PF00126">
    <property type="entry name" value="HTH_1"/>
    <property type="match status" value="1"/>
</dbReference>
<dbReference type="Gene3D" id="3.40.190.290">
    <property type="match status" value="1"/>
</dbReference>
<dbReference type="AlphaFoldDB" id="A0A1M6W3K1"/>
<organism evidence="6 7">
    <name type="scientific">Anaerotignum lactatifermentans DSM 14214</name>
    <dbReference type="NCBI Taxonomy" id="1121323"/>
    <lineage>
        <taxon>Bacteria</taxon>
        <taxon>Bacillati</taxon>
        <taxon>Bacillota</taxon>
        <taxon>Clostridia</taxon>
        <taxon>Lachnospirales</taxon>
        <taxon>Anaerotignaceae</taxon>
        <taxon>Anaerotignum</taxon>
    </lineage>
</organism>
<dbReference type="InterPro" id="IPR036388">
    <property type="entry name" value="WH-like_DNA-bd_sf"/>
</dbReference>
<dbReference type="PANTHER" id="PTHR30126">
    <property type="entry name" value="HTH-TYPE TRANSCRIPTIONAL REGULATOR"/>
    <property type="match status" value="1"/>
</dbReference>
<evidence type="ECO:0000313" key="6">
    <source>
        <dbReference type="EMBL" id="SHK88259.1"/>
    </source>
</evidence>
<keyword evidence="7" id="KW-1185">Reference proteome</keyword>
<evidence type="ECO:0000259" key="5">
    <source>
        <dbReference type="PROSITE" id="PS50931"/>
    </source>
</evidence>
<dbReference type="PANTHER" id="PTHR30126:SF39">
    <property type="entry name" value="HTH-TYPE TRANSCRIPTIONAL REGULATOR CYSL"/>
    <property type="match status" value="1"/>
</dbReference>
<evidence type="ECO:0000256" key="4">
    <source>
        <dbReference type="ARBA" id="ARBA00023163"/>
    </source>
</evidence>
<dbReference type="PRINTS" id="PR00039">
    <property type="entry name" value="HTHLYSR"/>
</dbReference>
<proteinExistence type="inferred from homology"/>
<dbReference type="OrthoDB" id="9785745at2"/>
<dbReference type="SUPFAM" id="SSF53850">
    <property type="entry name" value="Periplasmic binding protein-like II"/>
    <property type="match status" value="1"/>
</dbReference>
<keyword evidence="2" id="KW-0805">Transcription regulation</keyword>
<protein>
    <submittedName>
        <fullName evidence="6">DNA-binding transcriptional regulator, LysR family</fullName>
    </submittedName>
</protein>
<keyword evidence="4" id="KW-0804">Transcription</keyword>
<evidence type="ECO:0000256" key="3">
    <source>
        <dbReference type="ARBA" id="ARBA00023125"/>
    </source>
</evidence>
<gene>
    <name evidence="6" type="ORF">SAMN02745138_02508</name>
</gene>
<dbReference type="InterPro" id="IPR005119">
    <property type="entry name" value="LysR_subst-bd"/>
</dbReference>
<dbReference type="InterPro" id="IPR036390">
    <property type="entry name" value="WH_DNA-bd_sf"/>
</dbReference>
<accession>A0A1M6W3K1</accession>
<keyword evidence="3 6" id="KW-0238">DNA-binding</keyword>
<evidence type="ECO:0000313" key="7">
    <source>
        <dbReference type="Proteomes" id="UP000183975"/>
    </source>
</evidence>
<evidence type="ECO:0000256" key="2">
    <source>
        <dbReference type="ARBA" id="ARBA00023015"/>
    </source>
</evidence>
<dbReference type="RefSeq" id="WP_022255142.1">
    <property type="nucleotide sequence ID" value="NZ_FRAH01000051.1"/>
</dbReference>
<evidence type="ECO:0000256" key="1">
    <source>
        <dbReference type="ARBA" id="ARBA00009437"/>
    </source>
</evidence>
<dbReference type="InterPro" id="IPR000847">
    <property type="entry name" value="LysR_HTH_N"/>
</dbReference>
<dbReference type="SUPFAM" id="SSF46785">
    <property type="entry name" value="Winged helix' DNA-binding domain"/>
    <property type="match status" value="1"/>
</dbReference>
<dbReference type="CDD" id="cd05466">
    <property type="entry name" value="PBP2_LTTR_substrate"/>
    <property type="match status" value="1"/>
</dbReference>
<name>A0A1M6W3K1_9FIRM</name>
<dbReference type="GO" id="GO:0003700">
    <property type="term" value="F:DNA-binding transcription factor activity"/>
    <property type="evidence" value="ECO:0007669"/>
    <property type="project" value="InterPro"/>
</dbReference>
<dbReference type="Gene3D" id="1.10.10.10">
    <property type="entry name" value="Winged helix-like DNA-binding domain superfamily/Winged helix DNA-binding domain"/>
    <property type="match status" value="1"/>
</dbReference>
<reference evidence="6 7" key="1">
    <citation type="submission" date="2016-11" db="EMBL/GenBank/DDBJ databases">
        <authorList>
            <person name="Jaros S."/>
            <person name="Januszkiewicz K."/>
            <person name="Wedrychowicz H."/>
        </authorList>
    </citation>
    <scope>NUCLEOTIDE SEQUENCE [LARGE SCALE GENOMIC DNA]</scope>
    <source>
        <strain evidence="6 7">DSM 14214</strain>
    </source>
</reference>